<evidence type="ECO:0000256" key="4">
    <source>
        <dbReference type="ARBA" id="ARBA00012312"/>
    </source>
</evidence>
<evidence type="ECO:0000313" key="11">
    <source>
        <dbReference type="EMBL" id="CEP10195.1"/>
    </source>
</evidence>
<keyword evidence="12" id="KW-1185">Reference proteome</keyword>
<evidence type="ECO:0000256" key="1">
    <source>
        <dbReference type="ARBA" id="ARBA00001974"/>
    </source>
</evidence>
<feature type="transmembrane region" description="Helical" evidence="9">
    <location>
        <begin position="354"/>
        <end position="377"/>
    </location>
</feature>
<keyword evidence="9" id="KW-0256">Endoplasmic reticulum</keyword>
<gene>
    <name evidence="11" type="primary">PARPA_03832.1 scaffold 9853</name>
</gene>
<evidence type="ECO:0000256" key="8">
    <source>
        <dbReference type="ARBA" id="ARBA00023136"/>
    </source>
</evidence>
<dbReference type="PANTHER" id="PTHR10835:SF0">
    <property type="entry name" value="SQUALENE MONOOXYGENASE"/>
    <property type="match status" value="1"/>
</dbReference>
<dbReference type="Proteomes" id="UP000054107">
    <property type="component" value="Unassembled WGS sequence"/>
</dbReference>
<organism evidence="11 12">
    <name type="scientific">Parasitella parasitica</name>
    <dbReference type="NCBI Taxonomy" id="35722"/>
    <lineage>
        <taxon>Eukaryota</taxon>
        <taxon>Fungi</taxon>
        <taxon>Fungi incertae sedis</taxon>
        <taxon>Mucoromycota</taxon>
        <taxon>Mucoromycotina</taxon>
        <taxon>Mucoromycetes</taxon>
        <taxon>Mucorales</taxon>
        <taxon>Mucorineae</taxon>
        <taxon>Mucoraceae</taxon>
        <taxon>Parasitella</taxon>
    </lineage>
</organism>
<evidence type="ECO:0000313" key="12">
    <source>
        <dbReference type="Proteomes" id="UP000054107"/>
    </source>
</evidence>
<evidence type="ECO:0000256" key="9">
    <source>
        <dbReference type="RuleBase" id="RU367121"/>
    </source>
</evidence>
<dbReference type="FunFam" id="3.50.50.60:FF:000662">
    <property type="entry name" value="Uncharacterized protein"/>
    <property type="match status" value="1"/>
</dbReference>
<dbReference type="InterPro" id="IPR036188">
    <property type="entry name" value="FAD/NAD-bd_sf"/>
</dbReference>
<keyword evidence="8 9" id="KW-0472">Membrane</keyword>
<accession>A0A0B7N3U6</accession>
<dbReference type="STRING" id="35722.A0A0B7N3U6"/>
<dbReference type="GO" id="GO:0004506">
    <property type="term" value="F:squalene monooxygenase activity"/>
    <property type="evidence" value="ECO:0007669"/>
    <property type="project" value="UniProtKB-UniRule"/>
</dbReference>
<keyword evidence="9" id="KW-1133">Transmembrane helix</keyword>
<sequence>MTTNTISEYDMIIVGAGVVGSAAAKAFGEDGRRVLLLERDLSEPDRIVGELMQPGGVQALRKLGMEGCVENIDGINCYGYSVYRNGEIVELPYSKDPTTGKQARGVAFHHGRFIQNLRKSATSTKNVTVKEMTVSRLLTEDVEDKVIGVVASVKDGPEEKIYAPLTLVADGIFSKFRREFTDRQTNVMSHFVGFLIHDFQLPFSQKGFVAIAKPSPVLMYQIAPHDTRVLVDVPGELPKISTGELKKYMQNVVCPQLPCNMRKKFMQALETERLRPMPSGFLPPAINQRNGSILLGDALNVRSPLTGGGMTVALEDVLTCRELLSKENIATFTDSDLVIQAMDAFHWKRKAHSAVINVLAMSLYSVFAAHTADMLIIQEGCFEYFKLGGDCVTGPIDLLAGMNHSLFSLIYHFFRVAMYAIFIMIKNGGVLGLPENIFKAFTVFFTACVTILPFLWGELKG</sequence>
<dbReference type="SUPFAM" id="SSF51905">
    <property type="entry name" value="FAD/NAD(P)-binding domain"/>
    <property type="match status" value="1"/>
</dbReference>
<dbReference type="PRINTS" id="PR00420">
    <property type="entry name" value="RNGMNOXGNASE"/>
</dbReference>
<reference evidence="11 12" key="1">
    <citation type="submission" date="2014-09" db="EMBL/GenBank/DDBJ databases">
        <authorList>
            <person name="Ellenberger Sabrina"/>
        </authorList>
    </citation>
    <scope>NUCLEOTIDE SEQUENCE [LARGE SCALE GENOMIC DNA]</scope>
    <source>
        <strain evidence="11 12">CBS 412.66</strain>
    </source>
</reference>
<evidence type="ECO:0000256" key="6">
    <source>
        <dbReference type="ARBA" id="ARBA00022827"/>
    </source>
</evidence>
<comment type="cofactor">
    <cofactor evidence="1 9">
        <name>FAD</name>
        <dbReference type="ChEBI" id="CHEBI:57692"/>
    </cofactor>
</comment>
<evidence type="ECO:0000256" key="7">
    <source>
        <dbReference type="ARBA" id="ARBA00023002"/>
    </source>
</evidence>
<dbReference type="GO" id="GO:0005789">
    <property type="term" value="C:endoplasmic reticulum membrane"/>
    <property type="evidence" value="ECO:0007669"/>
    <property type="project" value="UniProtKB-SubCell"/>
</dbReference>
<dbReference type="InterPro" id="IPR013698">
    <property type="entry name" value="Squalene_epoxidase"/>
</dbReference>
<dbReference type="Pfam" id="PF08491">
    <property type="entry name" value="SE"/>
    <property type="match status" value="1"/>
</dbReference>
<evidence type="ECO:0000256" key="3">
    <source>
        <dbReference type="ARBA" id="ARBA00008802"/>
    </source>
</evidence>
<dbReference type="GO" id="GO:0006696">
    <property type="term" value="P:ergosterol biosynthetic process"/>
    <property type="evidence" value="ECO:0007669"/>
    <property type="project" value="TreeGrafter"/>
</dbReference>
<evidence type="ECO:0000256" key="2">
    <source>
        <dbReference type="ARBA" id="ARBA00004154"/>
    </source>
</evidence>
<feature type="domain" description="Squalene epoxidase" evidence="10">
    <location>
        <begin position="163"/>
        <end position="438"/>
    </location>
</feature>
<comment type="function">
    <text evidence="9">Catalyzes the stereospecific oxidation of squalene to (S)-2,3-epoxysqualene, and is considered to be a rate-limiting enzyme in steroid biosynthesis.</text>
</comment>
<evidence type="ECO:0000259" key="10">
    <source>
        <dbReference type="Pfam" id="PF08491"/>
    </source>
</evidence>
<comment type="subcellular location">
    <subcellularLocation>
        <location evidence="9">Endoplasmic reticulum membrane</location>
        <topology evidence="9">Multi-pass membrane protein</topology>
    </subcellularLocation>
    <subcellularLocation>
        <location evidence="2">Microsome membrane</location>
        <topology evidence="2">Multi-pass membrane protein</topology>
    </subcellularLocation>
</comment>
<dbReference type="OrthoDB" id="1678617at2759"/>
<dbReference type="EC" id="1.14.14.17" evidence="4 9"/>
<dbReference type="Gene3D" id="3.50.50.60">
    <property type="entry name" value="FAD/NAD(P)-binding domain"/>
    <property type="match status" value="1"/>
</dbReference>
<comment type="catalytic activity">
    <reaction evidence="9">
        <text>squalene + reduced [NADPH--hemoprotein reductase] + O2 = (S)-2,3-epoxysqualene + oxidized [NADPH--hemoprotein reductase] + H2O + H(+)</text>
        <dbReference type="Rhea" id="RHEA:25282"/>
        <dbReference type="Rhea" id="RHEA-COMP:11964"/>
        <dbReference type="Rhea" id="RHEA-COMP:11965"/>
        <dbReference type="ChEBI" id="CHEBI:15377"/>
        <dbReference type="ChEBI" id="CHEBI:15378"/>
        <dbReference type="ChEBI" id="CHEBI:15379"/>
        <dbReference type="ChEBI" id="CHEBI:15440"/>
        <dbReference type="ChEBI" id="CHEBI:15441"/>
        <dbReference type="ChEBI" id="CHEBI:57618"/>
        <dbReference type="ChEBI" id="CHEBI:58210"/>
        <dbReference type="EC" id="1.14.14.17"/>
    </reaction>
</comment>
<dbReference type="EMBL" id="LN723314">
    <property type="protein sequence ID" value="CEP10195.1"/>
    <property type="molecule type" value="Genomic_DNA"/>
</dbReference>
<dbReference type="AlphaFoldDB" id="A0A0B7N3U6"/>
<protein>
    <recommendedName>
        <fullName evidence="4 9">Squalene monooxygenase</fullName>
        <ecNumber evidence="4 9">1.14.14.17</ecNumber>
    </recommendedName>
</protein>
<proteinExistence type="inferred from homology"/>
<feature type="transmembrane region" description="Helical" evidence="9">
    <location>
        <begin position="437"/>
        <end position="456"/>
    </location>
</feature>
<dbReference type="UniPathway" id="UPA00767">
    <property type="reaction ID" value="UER00752"/>
</dbReference>
<dbReference type="InterPro" id="IPR040125">
    <property type="entry name" value="Squalene_monox"/>
</dbReference>
<comment type="similarity">
    <text evidence="3 9">Belongs to the squalene monooxygenase family.</text>
</comment>
<evidence type="ECO:0000256" key="5">
    <source>
        <dbReference type="ARBA" id="ARBA00022630"/>
    </source>
</evidence>
<dbReference type="GO" id="GO:0050660">
    <property type="term" value="F:flavin adenine dinucleotide binding"/>
    <property type="evidence" value="ECO:0007669"/>
    <property type="project" value="UniProtKB-UniRule"/>
</dbReference>
<keyword evidence="9" id="KW-0812">Transmembrane</keyword>
<name>A0A0B7N3U6_9FUNG</name>
<feature type="transmembrane region" description="Helical" evidence="9">
    <location>
        <begin position="406"/>
        <end position="425"/>
    </location>
</feature>
<keyword evidence="7 9" id="KW-0560">Oxidoreductase</keyword>
<keyword evidence="5 9" id="KW-0285">Flavoprotein</keyword>
<dbReference type="PANTHER" id="PTHR10835">
    <property type="entry name" value="SQUALENE MONOOXYGENASE"/>
    <property type="match status" value="1"/>
</dbReference>
<keyword evidence="6 9" id="KW-0274">FAD</keyword>